<dbReference type="SUPFAM" id="SSF51905">
    <property type="entry name" value="FAD/NAD(P)-binding domain"/>
    <property type="match status" value="1"/>
</dbReference>
<dbReference type="Gene3D" id="3.30.9.10">
    <property type="entry name" value="D-Amino Acid Oxidase, subunit A, domain 2"/>
    <property type="match status" value="1"/>
</dbReference>
<comment type="caution">
    <text evidence="2">The sequence shown here is derived from an EMBL/GenBank/DDBJ whole genome shotgun (WGS) entry which is preliminary data.</text>
</comment>
<dbReference type="Gene3D" id="3.50.50.60">
    <property type="entry name" value="FAD/NAD(P)-binding domain"/>
    <property type="match status" value="1"/>
</dbReference>
<dbReference type="Pfam" id="PF01266">
    <property type="entry name" value="DAO"/>
    <property type="match status" value="1"/>
</dbReference>
<gene>
    <name evidence="2" type="primary">puuB_2</name>
    <name evidence="2" type="ORF">Lsed01_01801</name>
</gene>
<dbReference type="InterPro" id="IPR006076">
    <property type="entry name" value="FAD-dep_OxRdtase"/>
</dbReference>
<organism evidence="2 3">
    <name type="scientific">Demequina sediminis</name>
    <dbReference type="NCBI Taxonomy" id="1930058"/>
    <lineage>
        <taxon>Bacteria</taxon>
        <taxon>Bacillati</taxon>
        <taxon>Actinomycetota</taxon>
        <taxon>Actinomycetes</taxon>
        <taxon>Micrococcales</taxon>
        <taxon>Demequinaceae</taxon>
        <taxon>Demequina</taxon>
    </lineage>
</organism>
<sequence length="463" mass="50534">MGTTVFERHRPAGAAIEAALAPSRLSPFWIDDAPARRFPTLAGRHEADLAIVGGGYSGLWTAVLAKERDPGLRVVVVEARRVGWAASGRNGGFCEASLTHGYENGASRWPDEIDTLERLGLENLDEIEATVARYGMDVHWERNGTLAVAVEPHQVDWLRDDPGFLDAASTRTLVNSPTYLAGSVSPHDTAMVHPGRLAAELARVAADLGVEIFEDSPVMALEDGPVLLTRDGELRASRVALATNAFRPLLRRNRLMTVPVYDYVVMTEPLTAAQLASIGWEGRQGVADVGNQFHYYRLTRDNRILFGGYDAIYHAGGRLKASYQDRPASYERLVSHLLTTFPQLEGVTITHRWAGAIDTSSRFCAFFGTARDGAVAYALGFTGLGVGATRFGANVMLDLLAGEETERTGLRMVREKPLPFPPEPLASLGINATRWSLDRADHREGRRNLLLRGLDAVGMGFDS</sequence>
<dbReference type="PANTHER" id="PTHR13847">
    <property type="entry name" value="SARCOSINE DEHYDROGENASE-RELATED"/>
    <property type="match status" value="1"/>
</dbReference>
<dbReference type="PANTHER" id="PTHR13847:SF281">
    <property type="entry name" value="FAD DEPENDENT OXIDOREDUCTASE DOMAIN-CONTAINING PROTEIN"/>
    <property type="match status" value="1"/>
</dbReference>
<proteinExistence type="predicted"/>
<evidence type="ECO:0000259" key="1">
    <source>
        <dbReference type="Pfam" id="PF01266"/>
    </source>
</evidence>
<dbReference type="InterPro" id="IPR036188">
    <property type="entry name" value="FAD/NAD-bd_sf"/>
</dbReference>
<dbReference type="EMBL" id="BAABRR010000009">
    <property type="protein sequence ID" value="GAA5519359.1"/>
    <property type="molecule type" value="Genomic_DNA"/>
</dbReference>
<dbReference type="RefSeq" id="WP_286213863.1">
    <property type="nucleotide sequence ID" value="NZ_AP027736.1"/>
</dbReference>
<evidence type="ECO:0000313" key="2">
    <source>
        <dbReference type="EMBL" id="GAA5519359.1"/>
    </source>
</evidence>
<reference evidence="2 3" key="1">
    <citation type="submission" date="2024-02" db="EMBL/GenBank/DDBJ databases">
        <title>Lysinimicrobium sediminis NBRC 112286.</title>
        <authorList>
            <person name="Ichikawa N."/>
            <person name="Katano-Makiyama Y."/>
            <person name="Hidaka K."/>
        </authorList>
    </citation>
    <scope>NUCLEOTIDE SEQUENCE [LARGE SCALE GENOMIC DNA]</scope>
    <source>
        <strain evidence="2 3">NBRC 112286</strain>
    </source>
</reference>
<keyword evidence="3" id="KW-1185">Reference proteome</keyword>
<accession>A0ABP9WIE5</accession>
<dbReference type="Proteomes" id="UP001426770">
    <property type="component" value="Unassembled WGS sequence"/>
</dbReference>
<evidence type="ECO:0000313" key="3">
    <source>
        <dbReference type="Proteomes" id="UP001426770"/>
    </source>
</evidence>
<protein>
    <submittedName>
        <fullName evidence="2">Gamma-glutamylputrescine oxidoreductase</fullName>
    </submittedName>
</protein>
<name>A0ABP9WIE5_9MICO</name>
<feature type="domain" description="FAD dependent oxidoreductase" evidence="1">
    <location>
        <begin position="48"/>
        <end position="393"/>
    </location>
</feature>